<name>X1R2C3_9ZZZZ</name>
<keyword evidence="1" id="KW-0812">Transmembrane</keyword>
<keyword evidence="1" id="KW-1133">Transmembrane helix</keyword>
<accession>X1R2C3</accession>
<comment type="caution">
    <text evidence="2">The sequence shown here is derived from an EMBL/GenBank/DDBJ whole genome shotgun (WGS) entry which is preliminary data.</text>
</comment>
<evidence type="ECO:0000256" key="1">
    <source>
        <dbReference type="SAM" id="Phobius"/>
    </source>
</evidence>
<keyword evidence="1" id="KW-0472">Membrane</keyword>
<organism evidence="2">
    <name type="scientific">marine sediment metagenome</name>
    <dbReference type="NCBI Taxonomy" id="412755"/>
    <lineage>
        <taxon>unclassified sequences</taxon>
        <taxon>metagenomes</taxon>
        <taxon>ecological metagenomes</taxon>
    </lineage>
</organism>
<gene>
    <name evidence="2" type="ORF">S06H3_62610</name>
</gene>
<dbReference type="AlphaFoldDB" id="X1R2C3"/>
<feature type="non-terminal residue" evidence="2">
    <location>
        <position position="42"/>
    </location>
</feature>
<feature type="transmembrane region" description="Helical" evidence="1">
    <location>
        <begin position="14"/>
        <end position="36"/>
    </location>
</feature>
<proteinExistence type="predicted"/>
<protein>
    <submittedName>
        <fullName evidence="2">Uncharacterized protein</fullName>
    </submittedName>
</protein>
<evidence type="ECO:0000313" key="2">
    <source>
        <dbReference type="EMBL" id="GAI49719.1"/>
    </source>
</evidence>
<sequence>MSAQYNLQQVVEQAMVTTMAVSIMSVAMGIAIAAMGPELLRL</sequence>
<reference evidence="2" key="1">
    <citation type="journal article" date="2014" name="Front. Microbiol.">
        <title>High frequency of phylogenetically diverse reductive dehalogenase-homologous genes in deep subseafloor sedimentary metagenomes.</title>
        <authorList>
            <person name="Kawai M."/>
            <person name="Futagami T."/>
            <person name="Toyoda A."/>
            <person name="Takaki Y."/>
            <person name="Nishi S."/>
            <person name="Hori S."/>
            <person name="Arai W."/>
            <person name="Tsubouchi T."/>
            <person name="Morono Y."/>
            <person name="Uchiyama I."/>
            <person name="Ito T."/>
            <person name="Fujiyama A."/>
            <person name="Inagaki F."/>
            <person name="Takami H."/>
        </authorList>
    </citation>
    <scope>NUCLEOTIDE SEQUENCE</scope>
    <source>
        <strain evidence="2">Expedition CK06-06</strain>
    </source>
</reference>
<dbReference type="EMBL" id="BARV01041326">
    <property type="protein sequence ID" value="GAI49719.1"/>
    <property type="molecule type" value="Genomic_DNA"/>
</dbReference>